<proteinExistence type="predicted"/>
<dbReference type="Pfam" id="PF16043">
    <property type="entry name" value="DUF4795"/>
    <property type="match status" value="1"/>
</dbReference>
<feature type="region of interest" description="Disordered" evidence="2">
    <location>
        <begin position="237"/>
        <end position="264"/>
    </location>
</feature>
<keyword evidence="1" id="KW-0175">Coiled coil</keyword>
<evidence type="ECO:0000313" key="5">
    <source>
        <dbReference type="Proteomes" id="UP001314205"/>
    </source>
</evidence>
<dbReference type="Proteomes" id="UP001314205">
    <property type="component" value="Unassembled WGS sequence"/>
</dbReference>
<evidence type="ECO:0000313" key="4">
    <source>
        <dbReference type="EMBL" id="CAK1600000.1"/>
    </source>
</evidence>
<dbReference type="PANTHER" id="PTHR46766:SF1">
    <property type="entry name" value="GLUTAMINE-RICH PROTEIN 2"/>
    <property type="match status" value="1"/>
</dbReference>
<feature type="domain" description="DUF4795" evidence="3">
    <location>
        <begin position="1"/>
        <end position="131"/>
    </location>
</feature>
<gene>
    <name evidence="4" type="ORF">PARMNEM_LOCUS18810</name>
</gene>
<accession>A0AAV1LYP8</accession>
<dbReference type="EMBL" id="CAVLGL010000115">
    <property type="protein sequence ID" value="CAK1600000.1"/>
    <property type="molecule type" value="Genomic_DNA"/>
</dbReference>
<evidence type="ECO:0000259" key="3">
    <source>
        <dbReference type="Pfam" id="PF16043"/>
    </source>
</evidence>
<sequence>MLARKVSHDQFELACDDLSRGLKHALGKLDMQEALWQQALDDIQREIETKLDKIELCPVKDFFNSKLKQLQENLKQIASLRREVEAAGTKKKLLRDVNCISCDAKAVMSMEADAAVPTNKPLPANLSMKPYLSYELDAIRKAQASNLPQRNLHDWEHIERQVTPSKLPQKVRSENDKHLCNRYCGGSHTVTTPAQRVARVGHFIKQWGPDVLPLSSGLAAGEDGKMYKVCPERDTGAGTGGFDTPCSPKIPPKKSKQSKSQEKRSIIISSECRCLDEDRVTKN</sequence>
<reference evidence="4 5" key="1">
    <citation type="submission" date="2023-11" db="EMBL/GenBank/DDBJ databases">
        <authorList>
            <person name="Hedman E."/>
            <person name="Englund M."/>
            <person name="Stromberg M."/>
            <person name="Nyberg Akerstrom W."/>
            <person name="Nylinder S."/>
            <person name="Jareborg N."/>
            <person name="Kallberg Y."/>
            <person name="Kronander E."/>
        </authorList>
    </citation>
    <scope>NUCLEOTIDE SEQUENCE [LARGE SCALE GENOMIC DNA]</scope>
</reference>
<evidence type="ECO:0000256" key="2">
    <source>
        <dbReference type="SAM" id="MobiDB-lite"/>
    </source>
</evidence>
<evidence type="ECO:0000256" key="1">
    <source>
        <dbReference type="SAM" id="Coils"/>
    </source>
</evidence>
<protein>
    <recommendedName>
        <fullName evidence="3">DUF4795 domain-containing protein</fullName>
    </recommendedName>
</protein>
<feature type="coiled-coil region" evidence="1">
    <location>
        <begin position="60"/>
        <end position="90"/>
    </location>
</feature>
<dbReference type="PANTHER" id="PTHR46766">
    <property type="entry name" value="GLUTAMINE-RICH PROTEIN 2"/>
    <property type="match status" value="1"/>
</dbReference>
<dbReference type="InterPro" id="IPR032013">
    <property type="entry name" value="DUF4795"/>
</dbReference>
<dbReference type="AlphaFoldDB" id="A0AAV1LYP8"/>
<organism evidence="4 5">
    <name type="scientific">Parnassius mnemosyne</name>
    <name type="common">clouded apollo</name>
    <dbReference type="NCBI Taxonomy" id="213953"/>
    <lineage>
        <taxon>Eukaryota</taxon>
        <taxon>Metazoa</taxon>
        <taxon>Ecdysozoa</taxon>
        <taxon>Arthropoda</taxon>
        <taxon>Hexapoda</taxon>
        <taxon>Insecta</taxon>
        <taxon>Pterygota</taxon>
        <taxon>Neoptera</taxon>
        <taxon>Endopterygota</taxon>
        <taxon>Lepidoptera</taxon>
        <taxon>Glossata</taxon>
        <taxon>Ditrysia</taxon>
        <taxon>Papilionoidea</taxon>
        <taxon>Papilionidae</taxon>
        <taxon>Parnassiinae</taxon>
        <taxon>Parnassini</taxon>
        <taxon>Parnassius</taxon>
        <taxon>Driopa</taxon>
    </lineage>
</organism>
<keyword evidence="5" id="KW-1185">Reference proteome</keyword>
<comment type="caution">
    <text evidence="4">The sequence shown here is derived from an EMBL/GenBank/DDBJ whole genome shotgun (WGS) entry which is preliminary data.</text>
</comment>
<name>A0AAV1LYP8_9NEOP</name>